<accession>A0A401TYV1</accession>
<dbReference type="GO" id="GO:0003676">
    <property type="term" value="F:nucleic acid binding"/>
    <property type="evidence" value="ECO:0007669"/>
    <property type="project" value="InterPro"/>
</dbReference>
<dbReference type="Gene3D" id="3.40.50.150">
    <property type="entry name" value="Vaccinia Virus protein VP39"/>
    <property type="match status" value="1"/>
</dbReference>
<dbReference type="STRING" id="137246.A0A401TYV1"/>
<name>A0A401TYV1_CHIPU</name>
<dbReference type="InterPro" id="IPR011639">
    <property type="entry name" value="MethylTrfase_TaqI-like_dom"/>
</dbReference>
<dbReference type="GO" id="GO:0008168">
    <property type="term" value="F:methyltransferase activity"/>
    <property type="evidence" value="ECO:0007669"/>
    <property type="project" value="InterPro"/>
</dbReference>
<evidence type="ECO:0000259" key="1">
    <source>
        <dbReference type="Pfam" id="PF07669"/>
    </source>
</evidence>
<dbReference type="EMBL" id="BEZZ01226960">
    <property type="protein sequence ID" value="GCC47827.1"/>
    <property type="molecule type" value="Genomic_DNA"/>
</dbReference>
<dbReference type="SUPFAM" id="SSF53335">
    <property type="entry name" value="S-adenosyl-L-methionine-dependent methyltransferases"/>
    <property type="match status" value="1"/>
</dbReference>
<keyword evidence="3" id="KW-1185">Reference proteome</keyword>
<sequence>MPEGLHEASHVTGIELDPVTARIVRLLQPRARIIVADFARAELPANFDLAIGNPPFSDRTVRSDRAYRSMGLRLHDYFIARAIDLLKPGALAAFVTSSGTMDKADTAAREHIARSADLVAAIRLPEGSFRASAGTDVVVDILFFRKRKIGDAEGDLSWLDLDEVRPATADEGAIRVNRWFA</sequence>
<dbReference type="PROSITE" id="PS00092">
    <property type="entry name" value="N6_MTASE"/>
    <property type="match status" value="1"/>
</dbReference>
<dbReference type="Proteomes" id="UP000287033">
    <property type="component" value="Unassembled WGS sequence"/>
</dbReference>
<dbReference type="PANTHER" id="PTHR41313">
    <property type="entry name" value="ADENINE-SPECIFIC METHYLTRANSFERASE"/>
    <property type="match status" value="1"/>
</dbReference>
<dbReference type="InterPro" id="IPR029063">
    <property type="entry name" value="SAM-dependent_MTases_sf"/>
</dbReference>
<proteinExistence type="predicted"/>
<dbReference type="GO" id="GO:0006304">
    <property type="term" value="P:DNA modification"/>
    <property type="evidence" value="ECO:0007669"/>
    <property type="project" value="InterPro"/>
</dbReference>
<dbReference type="AlphaFoldDB" id="A0A401TYV1"/>
<dbReference type="InterPro" id="IPR052933">
    <property type="entry name" value="DNA_Protect_Modify"/>
</dbReference>
<dbReference type="PANTHER" id="PTHR41313:SF1">
    <property type="entry name" value="DNA METHYLASE ADENINE-SPECIFIC DOMAIN-CONTAINING PROTEIN"/>
    <property type="match status" value="1"/>
</dbReference>
<dbReference type="InterPro" id="IPR002052">
    <property type="entry name" value="DNA_methylase_N6_adenine_CS"/>
</dbReference>
<dbReference type="CDD" id="cd02440">
    <property type="entry name" value="AdoMet_MTases"/>
    <property type="match status" value="1"/>
</dbReference>
<protein>
    <recommendedName>
        <fullName evidence="1">Type II methyltransferase M.TaqI-like domain-containing protein</fullName>
    </recommendedName>
</protein>
<evidence type="ECO:0000313" key="2">
    <source>
        <dbReference type="EMBL" id="GCC47827.1"/>
    </source>
</evidence>
<feature type="domain" description="Type II methyltransferase M.TaqI-like" evidence="1">
    <location>
        <begin position="38"/>
        <end position="117"/>
    </location>
</feature>
<reference evidence="2 3" key="1">
    <citation type="journal article" date="2018" name="Nat. Ecol. Evol.">
        <title>Shark genomes provide insights into elasmobranch evolution and the origin of vertebrates.</title>
        <authorList>
            <person name="Hara Y"/>
            <person name="Yamaguchi K"/>
            <person name="Onimaru K"/>
            <person name="Kadota M"/>
            <person name="Koyanagi M"/>
            <person name="Keeley SD"/>
            <person name="Tatsumi K"/>
            <person name="Tanaka K"/>
            <person name="Motone F"/>
            <person name="Kageyama Y"/>
            <person name="Nozu R"/>
            <person name="Adachi N"/>
            <person name="Nishimura O"/>
            <person name="Nakagawa R"/>
            <person name="Tanegashima C"/>
            <person name="Kiyatake I"/>
            <person name="Matsumoto R"/>
            <person name="Murakumo K"/>
            <person name="Nishida K"/>
            <person name="Terakita A"/>
            <person name="Kuratani S"/>
            <person name="Sato K"/>
            <person name="Hyodo S Kuraku.S."/>
        </authorList>
    </citation>
    <scope>NUCLEOTIDE SEQUENCE [LARGE SCALE GENOMIC DNA]</scope>
</reference>
<feature type="non-terminal residue" evidence="2">
    <location>
        <position position="181"/>
    </location>
</feature>
<organism evidence="2 3">
    <name type="scientific">Chiloscyllium punctatum</name>
    <name type="common">Brownbanded bambooshark</name>
    <name type="synonym">Hemiscyllium punctatum</name>
    <dbReference type="NCBI Taxonomy" id="137246"/>
    <lineage>
        <taxon>Eukaryota</taxon>
        <taxon>Metazoa</taxon>
        <taxon>Chordata</taxon>
        <taxon>Craniata</taxon>
        <taxon>Vertebrata</taxon>
        <taxon>Chondrichthyes</taxon>
        <taxon>Elasmobranchii</taxon>
        <taxon>Galeomorphii</taxon>
        <taxon>Galeoidea</taxon>
        <taxon>Orectolobiformes</taxon>
        <taxon>Hemiscylliidae</taxon>
        <taxon>Chiloscyllium</taxon>
    </lineage>
</organism>
<dbReference type="GO" id="GO:0032259">
    <property type="term" value="P:methylation"/>
    <property type="evidence" value="ECO:0007669"/>
    <property type="project" value="InterPro"/>
</dbReference>
<gene>
    <name evidence="2" type="ORF">chiPu_0032068</name>
</gene>
<comment type="caution">
    <text evidence="2">The sequence shown here is derived from an EMBL/GenBank/DDBJ whole genome shotgun (WGS) entry which is preliminary data.</text>
</comment>
<dbReference type="Pfam" id="PF07669">
    <property type="entry name" value="Eco57I"/>
    <property type="match status" value="1"/>
</dbReference>
<evidence type="ECO:0000313" key="3">
    <source>
        <dbReference type="Proteomes" id="UP000287033"/>
    </source>
</evidence>